<dbReference type="AlphaFoldDB" id="A0A6C0J399"/>
<name>A0A6C0J399_9ZZZZ</name>
<reference evidence="2" key="1">
    <citation type="journal article" date="2020" name="Nature">
        <title>Giant virus diversity and host interactions through global metagenomics.</title>
        <authorList>
            <person name="Schulz F."/>
            <person name="Roux S."/>
            <person name="Paez-Espino D."/>
            <person name="Jungbluth S."/>
            <person name="Walsh D.A."/>
            <person name="Denef V.J."/>
            <person name="McMahon K.D."/>
            <person name="Konstantinidis K.T."/>
            <person name="Eloe-Fadrosh E.A."/>
            <person name="Kyrpides N.C."/>
            <person name="Woyke T."/>
        </authorList>
    </citation>
    <scope>NUCLEOTIDE SEQUENCE</scope>
    <source>
        <strain evidence="2">GVMAG-M-3300025860-12</strain>
    </source>
</reference>
<evidence type="ECO:0000313" key="2">
    <source>
        <dbReference type="EMBL" id="QHU00149.1"/>
    </source>
</evidence>
<evidence type="ECO:0000259" key="1">
    <source>
        <dbReference type="PROSITE" id="PS51827"/>
    </source>
</evidence>
<dbReference type="Pfam" id="PF11952">
    <property type="entry name" value="XTBD"/>
    <property type="match status" value="1"/>
</dbReference>
<organism evidence="2">
    <name type="scientific">viral metagenome</name>
    <dbReference type="NCBI Taxonomy" id="1070528"/>
    <lineage>
        <taxon>unclassified sequences</taxon>
        <taxon>metagenomes</taxon>
        <taxon>organismal metagenomes</taxon>
    </lineage>
</organism>
<dbReference type="InterPro" id="IPR021859">
    <property type="entry name" value="XTBD"/>
</dbReference>
<accession>A0A6C0J399</accession>
<protein>
    <recommendedName>
        <fullName evidence="1">XRN2-binding (XTBD) domain-containing protein</fullName>
    </recommendedName>
</protein>
<dbReference type="PROSITE" id="PS51827">
    <property type="entry name" value="XTBD"/>
    <property type="match status" value="1"/>
</dbReference>
<proteinExistence type="predicted"/>
<sequence>MENLQIERFDDESDRVYNYRKNYITKEYNNNNLETLIKNSKILANMKFKNCKYPPKIYHMLKNFI</sequence>
<feature type="domain" description="XRN2-binding (XTBD)" evidence="1">
    <location>
        <begin position="4"/>
        <end position="65"/>
    </location>
</feature>
<dbReference type="EMBL" id="MN740323">
    <property type="protein sequence ID" value="QHU00149.1"/>
    <property type="molecule type" value="Genomic_DNA"/>
</dbReference>